<keyword evidence="3" id="KW-1185">Reference proteome</keyword>
<evidence type="ECO:0000313" key="2">
    <source>
        <dbReference type="EMBL" id="CAA7410095.1"/>
    </source>
</evidence>
<protein>
    <submittedName>
        <fullName evidence="2">Uncharacterized protein</fullName>
    </submittedName>
</protein>
<organism evidence="2 3">
    <name type="scientific">Spirodela intermedia</name>
    <name type="common">Intermediate duckweed</name>
    <dbReference type="NCBI Taxonomy" id="51605"/>
    <lineage>
        <taxon>Eukaryota</taxon>
        <taxon>Viridiplantae</taxon>
        <taxon>Streptophyta</taxon>
        <taxon>Embryophyta</taxon>
        <taxon>Tracheophyta</taxon>
        <taxon>Spermatophyta</taxon>
        <taxon>Magnoliopsida</taxon>
        <taxon>Liliopsida</taxon>
        <taxon>Araceae</taxon>
        <taxon>Lemnoideae</taxon>
        <taxon>Spirodela</taxon>
    </lineage>
</organism>
<dbReference type="EMBL" id="LR746280">
    <property type="protein sequence ID" value="CAA7410095.1"/>
    <property type="molecule type" value="Genomic_DNA"/>
</dbReference>
<accession>A0A7I8LLB0</accession>
<evidence type="ECO:0000256" key="1">
    <source>
        <dbReference type="SAM" id="MobiDB-lite"/>
    </source>
</evidence>
<feature type="compositionally biased region" description="Basic residues" evidence="1">
    <location>
        <begin position="48"/>
        <end position="58"/>
    </location>
</feature>
<dbReference type="Proteomes" id="UP000663760">
    <property type="component" value="Chromosome 17"/>
</dbReference>
<proteinExistence type="predicted"/>
<reference evidence="2" key="1">
    <citation type="submission" date="2020-02" db="EMBL/GenBank/DDBJ databases">
        <authorList>
            <person name="Scholz U."/>
            <person name="Mascher M."/>
            <person name="Fiebig A."/>
        </authorList>
    </citation>
    <scope>NUCLEOTIDE SEQUENCE</scope>
</reference>
<evidence type="ECO:0000313" key="3">
    <source>
        <dbReference type="Proteomes" id="UP000663760"/>
    </source>
</evidence>
<gene>
    <name evidence="2" type="ORF">SI8410_17020773</name>
</gene>
<name>A0A7I8LLB0_SPIIN</name>
<sequence>MAEEGRLIESSGLLREKEGGGGWGEWRRCWGPTGSTSPVSAAAGASTWRRRRTPPSPP</sequence>
<feature type="region of interest" description="Disordered" evidence="1">
    <location>
        <begin position="1"/>
        <end position="58"/>
    </location>
</feature>
<dbReference type="AlphaFoldDB" id="A0A7I8LLB0"/>